<protein>
    <submittedName>
        <fullName evidence="7">TspO protein</fullName>
    </submittedName>
</protein>
<evidence type="ECO:0000256" key="1">
    <source>
        <dbReference type="ARBA" id="ARBA00004141"/>
    </source>
</evidence>
<dbReference type="PANTHER" id="PTHR10057">
    <property type="entry name" value="PERIPHERAL-TYPE BENZODIAZEPINE RECEPTOR"/>
    <property type="match status" value="1"/>
</dbReference>
<accession>A0A3D0W8A7</accession>
<dbReference type="PIRSF" id="PIRSF005859">
    <property type="entry name" value="PBR"/>
    <property type="match status" value="1"/>
</dbReference>
<dbReference type="PANTHER" id="PTHR10057:SF0">
    <property type="entry name" value="TRANSLOCATOR PROTEIN"/>
    <property type="match status" value="1"/>
</dbReference>
<feature type="transmembrane region" description="Helical" evidence="6">
    <location>
        <begin position="58"/>
        <end position="80"/>
    </location>
</feature>
<dbReference type="InterPro" id="IPR004307">
    <property type="entry name" value="TspO_MBR"/>
</dbReference>
<keyword evidence="3 6" id="KW-0812">Transmembrane</keyword>
<dbReference type="AlphaFoldDB" id="A0A3D0W8A7"/>
<comment type="caution">
    <text evidence="7">The sequence shown here is derived from an EMBL/GenBank/DDBJ whole genome shotgun (WGS) entry which is preliminary data.</text>
</comment>
<dbReference type="Gene3D" id="1.20.1260.100">
    <property type="entry name" value="TspO/MBR protein"/>
    <property type="match status" value="1"/>
</dbReference>
<organism evidence="7 8">
    <name type="scientific">Sphingomonas bacterium</name>
    <dbReference type="NCBI Taxonomy" id="1895847"/>
    <lineage>
        <taxon>Bacteria</taxon>
        <taxon>Pseudomonadati</taxon>
        <taxon>Pseudomonadota</taxon>
        <taxon>Alphaproteobacteria</taxon>
        <taxon>Sphingomonadales</taxon>
        <taxon>Sphingomonadaceae</taxon>
        <taxon>Sphingomonas</taxon>
    </lineage>
</organism>
<dbReference type="GO" id="GO:0016020">
    <property type="term" value="C:membrane"/>
    <property type="evidence" value="ECO:0007669"/>
    <property type="project" value="UniProtKB-SubCell"/>
</dbReference>
<dbReference type="FunFam" id="1.20.1260.100:FF:000001">
    <property type="entry name" value="translocator protein 2"/>
    <property type="match status" value="1"/>
</dbReference>
<gene>
    <name evidence="7" type="ORF">DEP91_02090</name>
</gene>
<evidence type="ECO:0000256" key="5">
    <source>
        <dbReference type="ARBA" id="ARBA00023136"/>
    </source>
</evidence>
<dbReference type="Proteomes" id="UP000262699">
    <property type="component" value="Unassembled WGS sequence"/>
</dbReference>
<dbReference type="Pfam" id="PF03073">
    <property type="entry name" value="TspO_MBR"/>
    <property type="match status" value="1"/>
</dbReference>
<evidence type="ECO:0000256" key="6">
    <source>
        <dbReference type="SAM" id="Phobius"/>
    </source>
</evidence>
<dbReference type="InterPro" id="IPR038330">
    <property type="entry name" value="TspO/MBR-related_sf"/>
</dbReference>
<evidence type="ECO:0000256" key="3">
    <source>
        <dbReference type="ARBA" id="ARBA00022692"/>
    </source>
</evidence>
<comment type="subcellular location">
    <subcellularLocation>
        <location evidence="1">Membrane</location>
        <topology evidence="1">Multi-pass membrane protein</topology>
    </subcellularLocation>
</comment>
<evidence type="ECO:0000256" key="2">
    <source>
        <dbReference type="ARBA" id="ARBA00007524"/>
    </source>
</evidence>
<proteinExistence type="inferred from homology"/>
<keyword evidence="5 6" id="KW-0472">Membrane</keyword>
<feature type="transmembrane region" description="Helical" evidence="6">
    <location>
        <begin position="118"/>
        <end position="137"/>
    </location>
</feature>
<keyword evidence="4 6" id="KW-1133">Transmembrane helix</keyword>
<comment type="similarity">
    <text evidence="2">Belongs to the TspO/BZRP family.</text>
</comment>
<evidence type="ECO:0000256" key="4">
    <source>
        <dbReference type="ARBA" id="ARBA00022989"/>
    </source>
</evidence>
<feature type="transmembrane region" description="Helical" evidence="6">
    <location>
        <begin position="144"/>
        <end position="162"/>
    </location>
</feature>
<dbReference type="EMBL" id="DOYJ01000066">
    <property type="protein sequence ID" value="HCB74956.1"/>
    <property type="molecule type" value="Genomic_DNA"/>
</dbReference>
<reference evidence="7 8" key="1">
    <citation type="journal article" date="2018" name="Nat. Biotechnol.">
        <title>A standardized bacterial taxonomy based on genome phylogeny substantially revises the tree of life.</title>
        <authorList>
            <person name="Parks D.H."/>
            <person name="Chuvochina M."/>
            <person name="Waite D.W."/>
            <person name="Rinke C."/>
            <person name="Skarshewski A."/>
            <person name="Chaumeil P.A."/>
            <person name="Hugenholtz P."/>
        </authorList>
    </citation>
    <scope>NUCLEOTIDE SEQUENCE [LARGE SCALE GENOMIC DNA]</scope>
    <source>
        <strain evidence="7">UBA9015</strain>
    </source>
</reference>
<dbReference type="CDD" id="cd15904">
    <property type="entry name" value="TSPO_MBR"/>
    <property type="match status" value="1"/>
</dbReference>
<name>A0A3D0W8A7_9SPHN</name>
<feature type="transmembrane region" description="Helical" evidence="6">
    <location>
        <begin position="92"/>
        <end position="112"/>
    </location>
</feature>
<evidence type="ECO:0000313" key="7">
    <source>
        <dbReference type="EMBL" id="HCB74956.1"/>
    </source>
</evidence>
<evidence type="ECO:0000313" key="8">
    <source>
        <dbReference type="Proteomes" id="UP000262699"/>
    </source>
</evidence>
<sequence>MAEAPMPVGKSFSIRRRILALALVLLLAAAVAFMGATVTEIGPWYAGLAKPRWAPPDAAYGAAWTVIYALTALAGVRGWLAARTKAEREWLLGLFALNGFLNIAWSLIFFQLRRPDWAMVEVLALWVSVAVLILVIWRRSMTGALLLVPYLAWVTFAGYLNMTIVRLNGPFG</sequence>
<dbReference type="GO" id="GO:0033013">
    <property type="term" value="P:tetrapyrrole metabolic process"/>
    <property type="evidence" value="ECO:0007669"/>
    <property type="project" value="UniProtKB-ARBA"/>
</dbReference>